<dbReference type="SUPFAM" id="SSF50447">
    <property type="entry name" value="Translation proteins"/>
    <property type="match status" value="1"/>
</dbReference>
<dbReference type="GO" id="GO:0005762">
    <property type="term" value="C:mitochondrial large ribosomal subunit"/>
    <property type="evidence" value="ECO:0007669"/>
    <property type="project" value="TreeGrafter"/>
</dbReference>
<evidence type="ECO:0000256" key="4">
    <source>
        <dbReference type="ARBA" id="ARBA00022980"/>
    </source>
</evidence>
<dbReference type="Gene3D" id="2.40.30.10">
    <property type="entry name" value="Translation factors"/>
    <property type="match status" value="1"/>
</dbReference>
<keyword evidence="3" id="KW-0809">Transit peptide</keyword>
<dbReference type="InterPro" id="IPR009000">
    <property type="entry name" value="Transl_B-barrel_sf"/>
</dbReference>
<sequence>MLLRGQLVTLLSSLRGFQTCESLLPTLQVCRYIQTSSTDVSDPAVQHSQSRSLAQPAYVEEEEGSDEGTDDLKPTDISPDTRRCGVIAVKAGMTQEWDEWGARVPLTVLWIDDCQVVQVKTPEREGYLALQLGCGSKREKQLNGREVGHYTWAGVPLKRKLTEFRITDDAYLPVGTTLNAAHFVPGQYVDVQGTTIGKGFQGVMKRWGFAGQPASHGNSKAHRAGGSIGACQDPGKVWPGKKMPGRMGGKTRTLPCAYVYKVDAARNLLYVRGQVPGHKGNFVKVRDAVLKTFKEQPSRPVPTFLGTLPLQPFLAPKSTINPFE</sequence>
<dbReference type="AlphaFoldDB" id="A0AAV1I542"/>
<dbReference type="InterPro" id="IPR019926">
    <property type="entry name" value="Ribosomal_uL3_CS"/>
</dbReference>
<name>A0AAV1I542_9CHLO</name>
<dbReference type="GO" id="GO:0006412">
    <property type="term" value="P:translation"/>
    <property type="evidence" value="ECO:0007669"/>
    <property type="project" value="InterPro"/>
</dbReference>
<feature type="compositionally biased region" description="Basic and acidic residues" evidence="9">
    <location>
        <begin position="70"/>
        <end position="79"/>
    </location>
</feature>
<dbReference type="InterPro" id="IPR000597">
    <property type="entry name" value="Ribosomal_uL3"/>
</dbReference>
<gene>
    <name evidence="10" type="ORF">CVIRNUC_005714</name>
</gene>
<dbReference type="Pfam" id="PF00297">
    <property type="entry name" value="Ribosomal_L3"/>
    <property type="match status" value="1"/>
</dbReference>
<feature type="compositionally biased region" description="Polar residues" evidence="9">
    <location>
        <begin position="41"/>
        <end position="53"/>
    </location>
</feature>
<dbReference type="NCBIfam" id="TIGR03625">
    <property type="entry name" value="L3_bact"/>
    <property type="match status" value="1"/>
</dbReference>
<dbReference type="EMBL" id="CAUYUE010000007">
    <property type="protein sequence ID" value="CAK0782491.1"/>
    <property type="molecule type" value="Genomic_DNA"/>
</dbReference>
<evidence type="ECO:0000256" key="8">
    <source>
        <dbReference type="RuleBase" id="RU003905"/>
    </source>
</evidence>
<comment type="subcellular location">
    <subcellularLocation>
        <location evidence="1">Mitochondrion</location>
    </subcellularLocation>
</comment>
<dbReference type="FunFam" id="2.40.30.10:FF:000004">
    <property type="entry name" value="50S ribosomal protein L3"/>
    <property type="match status" value="1"/>
</dbReference>
<proteinExistence type="inferred from homology"/>
<dbReference type="InterPro" id="IPR019927">
    <property type="entry name" value="Ribosomal_uL3_bac/org-type"/>
</dbReference>
<evidence type="ECO:0000256" key="2">
    <source>
        <dbReference type="ARBA" id="ARBA00006540"/>
    </source>
</evidence>
<evidence type="ECO:0000256" key="5">
    <source>
        <dbReference type="ARBA" id="ARBA00023128"/>
    </source>
</evidence>
<dbReference type="Proteomes" id="UP001314263">
    <property type="component" value="Unassembled WGS sequence"/>
</dbReference>
<comment type="caution">
    <text evidence="10">The sequence shown here is derived from an EMBL/GenBank/DDBJ whole genome shotgun (WGS) entry which is preliminary data.</text>
</comment>
<keyword evidence="11" id="KW-1185">Reference proteome</keyword>
<evidence type="ECO:0000256" key="9">
    <source>
        <dbReference type="SAM" id="MobiDB-lite"/>
    </source>
</evidence>
<dbReference type="PANTHER" id="PTHR11229:SF8">
    <property type="entry name" value="LARGE RIBOSOMAL SUBUNIT PROTEIN UL3M"/>
    <property type="match status" value="1"/>
</dbReference>
<evidence type="ECO:0000313" key="10">
    <source>
        <dbReference type="EMBL" id="CAK0782491.1"/>
    </source>
</evidence>
<dbReference type="GO" id="GO:0003735">
    <property type="term" value="F:structural constituent of ribosome"/>
    <property type="evidence" value="ECO:0007669"/>
    <property type="project" value="InterPro"/>
</dbReference>
<reference evidence="10 11" key="1">
    <citation type="submission" date="2023-10" db="EMBL/GenBank/DDBJ databases">
        <authorList>
            <person name="Maclean D."/>
            <person name="Macfadyen A."/>
        </authorList>
    </citation>
    <scope>NUCLEOTIDE SEQUENCE [LARGE SCALE GENOMIC DNA]</scope>
</reference>
<dbReference type="PANTHER" id="PTHR11229">
    <property type="entry name" value="50S RIBOSOMAL PROTEIN L3"/>
    <property type="match status" value="1"/>
</dbReference>
<dbReference type="PROSITE" id="PS00474">
    <property type="entry name" value="RIBOSOMAL_L3"/>
    <property type="match status" value="1"/>
</dbReference>
<keyword evidence="4 8" id="KW-0689">Ribosomal protein</keyword>
<dbReference type="Gene3D" id="3.30.160.810">
    <property type="match status" value="1"/>
</dbReference>
<keyword evidence="5" id="KW-0496">Mitochondrion</keyword>
<keyword evidence="6 8" id="KW-0687">Ribonucleoprotein</keyword>
<accession>A0AAV1I542</accession>
<evidence type="ECO:0000256" key="3">
    <source>
        <dbReference type="ARBA" id="ARBA00022946"/>
    </source>
</evidence>
<dbReference type="FunFam" id="3.30.160.810:FF:000001">
    <property type="entry name" value="50S ribosomal protein L3"/>
    <property type="match status" value="1"/>
</dbReference>
<feature type="region of interest" description="Disordered" evidence="9">
    <location>
        <begin position="41"/>
        <end position="79"/>
    </location>
</feature>
<protein>
    <recommendedName>
        <fullName evidence="7">Large ribosomal subunit protein uL3m</fullName>
    </recommendedName>
</protein>
<evidence type="ECO:0000256" key="6">
    <source>
        <dbReference type="ARBA" id="ARBA00023274"/>
    </source>
</evidence>
<organism evidence="10 11">
    <name type="scientific">Coccomyxa viridis</name>
    <dbReference type="NCBI Taxonomy" id="1274662"/>
    <lineage>
        <taxon>Eukaryota</taxon>
        <taxon>Viridiplantae</taxon>
        <taxon>Chlorophyta</taxon>
        <taxon>core chlorophytes</taxon>
        <taxon>Trebouxiophyceae</taxon>
        <taxon>Trebouxiophyceae incertae sedis</taxon>
        <taxon>Coccomyxaceae</taxon>
        <taxon>Coccomyxa</taxon>
    </lineage>
</organism>
<evidence type="ECO:0000256" key="7">
    <source>
        <dbReference type="ARBA" id="ARBA00035209"/>
    </source>
</evidence>
<comment type="similarity">
    <text evidence="2 8">Belongs to the universal ribosomal protein uL3 family.</text>
</comment>
<feature type="compositionally biased region" description="Acidic residues" evidence="9">
    <location>
        <begin position="59"/>
        <end position="69"/>
    </location>
</feature>
<dbReference type="HAMAP" id="MF_01325_B">
    <property type="entry name" value="Ribosomal_uL3_B"/>
    <property type="match status" value="1"/>
</dbReference>
<evidence type="ECO:0000256" key="1">
    <source>
        <dbReference type="ARBA" id="ARBA00004173"/>
    </source>
</evidence>
<evidence type="ECO:0000313" key="11">
    <source>
        <dbReference type="Proteomes" id="UP001314263"/>
    </source>
</evidence>